<dbReference type="EMBL" id="CP014841">
    <property type="protein sequence ID" value="AND71206.1"/>
    <property type="molecule type" value="Genomic_DNA"/>
</dbReference>
<keyword evidence="2" id="KW-1185">Reference proteome</keyword>
<reference evidence="1 2" key="1">
    <citation type="submission" date="2016-02" db="EMBL/GenBank/DDBJ databases">
        <title>Complete genome sequencing and analysis of ATSB10, Dyella thiooxydans isolated from rhizosphere soil of sunflower (Helianthus annuus L.).</title>
        <authorList>
            <person name="Lee Y."/>
            <person name="Hwangbo K."/>
            <person name="Chung H."/>
            <person name="Yoo J."/>
            <person name="Kim K.Y."/>
            <person name="Sa T.M."/>
            <person name="Um Y."/>
            <person name="Madhaiyan M."/>
        </authorList>
    </citation>
    <scope>NUCLEOTIDE SEQUENCE [LARGE SCALE GENOMIC DNA]</scope>
    <source>
        <strain evidence="1 2">ATSB10</strain>
    </source>
</reference>
<name>A0A160N513_9GAMM</name>
<organism evidence="1 2">
    <name type="scientific">Dyella thiooxydans</name>
    <dbReference type="NCBI Taxonomy" id="445710"/>
    <lineage>
        <taxon>Bacteria</taxon>
        <taxon>Pseudomonadati</taxon>
        <taxon>Pseudomonadota</taxon>
        <taxon>Gammaproteobacteria</taxon>
        <taxon>Lysobacterales</taxon>
        <taxon>Rhodanobacteraceae</taxon>
        <taxon>Dyella</taxon>
    </lineage>
</organism>
<evidence type="ECO:0000313" key="1">
    <source>
        <dbReference type="EMBL" id="AND71206.1"/>
    </source>
</evidence>
<proteinExistence type="predicted"/>
<dbReference type="STRING" id="445710.ATSB10_37520"/>
<sequence length="75" mass="8940">MKSRLRAAFLLRAGCRLIIPTHTVTSTRIIRPHRLYWQTRQVTSVKTIPSRRHEYFANRHLLRENACRIRMAQSP</sequence>
<protein>
    <submittedName>
        <fullName evidence="1">Uncharacterized protein</fullName>
    </submittedName>
</protein>
<dbReference type="AlphaFoldDB" id="A0A160N513"/>
<gene>
    <name evidence="1" type="ORF">ATSB10_37520</name>
</gene>
<dbReference type="PATRIC" id="fig|445710.3.peg.3750"/>
<dbReference type="Proteomes" id="UP000077255">
    <property type="component" value="Chromosome"/>
</dbReference>
<accession>A0A160N513</accession>
<dbReference type="KEGG" id="dtx:ATSB10_37520"/>
<evidence type="ECO:0000313" key="2">
    <source>
        <dbReference type="Proteomes" id="UP000077255"/>
    </source>
</evidence>